<evidence type="ECO:0000313" key="5">
    <source>
        <dbReference type="Proteomes" id="UP000527616"/>
    </source>
</evidence>
<organism evidence="4 5">
    <name type="scientific">Naumannella cuiyingiana</name>
    <dbReference type="NCBI Taxonomy" id="1347891"/>
    <lineage>
        <taxon>Bacteria</taxon>
        <taxon>Bacillati</taxon>
        <taxon>Actinomycetota</taxon>
        <taxon>Actinomycetes</taxon>
        <taxon>Propionibacteriales</taxon>
        <taxon>Propionibacteriaceae</taxon>
        <taxon>Naumannella</taxon>
    </lineage>
</organism>
<dbReference type="AlphaFoldDB" id="A0A7Z0DAN1"/>
<dbReference type="GO" id="GO:0015833">
    <property type="term" value="P:peptide transport"/>
    <property type="evidence" value="ECO:0007669"/>
    <property type="project" value="TreeGrafter"/>
</dbReference>
<dbReference type="InterPro" id="IPR039424">
    <property type="entry name" value="SBP_5"/>
</dbReference>
<dbReference type="Pfam" id="PF00496">
    <property type="entry name" value="SBP_bac_5"/>
    <property type="match status" value="1"/>
</dbReference>
<dbReference type="PROSITE" id="PS51257">
    <property type="entry name" value="PROKAR_LIPOPROTEIN"/>
    <property type="match status" value="1"/>
</dbReference>
<dbReference type="Proteomes" id="UP000527616">
    <property type="component" value="Unassembled WGS sequence"/>
</dbReference>
<reference evidence="4 5" key="1">
    <citation type="submission" date="2020-07" db="EMBL/GenBank/DDBJ databases">
        <title>Sequencing the genomes of 1000 actinobacteria strains.</title>
        <authorList>
            <person name="Klenk H.-P."/>
        </authorList>
    </citation>
    <scope>NUCLEOTIDE SEQUENCE [LARGE SCALE GENOMIC DNA]</scope>
    <source>
        <strain evidence="4 5">DSM 103164</strain>
    </source>
</reference>
<dbReference type="Gene3D" id="3.40.190.10">
    <property type="entry name" value="Periplasmic binding protein-like II"/>
    <property type="match status" value="1"/>
</dbReference>
<evidence type="ECO:0000256" key="1">
    <source>
        <dbReference type="ARBA" id="ARBA00022729"/>
    </source>
</evidence>
<dbReference type="SUPFAM" id="SSF53850">
    <property type="entry name" value="Periplasmic binding protein-like II"/>
    <property type="match status" value="1"/>
</dbReference>
<dbReference type="EMBL" id="JACBZS010000001">
    <property type="protein sequence ID" value="NYI71850.1"/>
    <property type="molecule type" value="Genomic_DNA"/>
</dbReference>
<dbReference type="PIRSF" id="PIRSF002741">
    <property type="entry name" value="MppA"/>
    <property type="match status" value="1"/>
</dbReference>
<feature type="chain" id="PRO_5030696576" evidence="2">
    <location>
        <begin position="32"/>
        <end position="512"/>
    </location>
</feature>
<evidence type="ECO:0000259" key="3">
    <source>
        <dbReference type="Pfam" id="PF00496"/>
    </source>
</evidence>
<feature type="domain" description="Solute-binding protein family 5" evidence="3">
    <location>
        <begin position="90"/>
        <end position="420"/>
    </location>
</feature>
<dbReference type="GO" id="GO:1904680">
    <property type="term" value="F:peptide transmembrane transporter activity"/>
    <property type="evidence" value="ECO:0007669"/>
    <property type="project" value="TreeGrafter"/>
</dbReference>
<name>A0A7Z0DAN1_9ACTN</name>
<comment type="caution">
    <text evidence="4">The sequence shown here is derived from an EMBL/GenBank/DDBJ whole genome shotgun (WGS) entry which is preliminary data.</text>
</comment>
<dbReference type="Gene3D" id="3.10.105.10">
    <property type="entry name" value="Dipeptide-binding Protein, Domain 3"/>
    <property type="match status" value="1"/>
</dbReference>
<dbReference type="InterPro" id="IPR000914">
    <property type="entry name" value="SBP_5_dom"/>
</dbReference>
<dbReference type="GO" id="GO:0043190">
    <property type="term" value="C:ATP-binding cassette (ABC) transporter complex"/>
    <property type="evidence" value="ECO:0007669"/>
    <property type="project" value="InterPro"/>
</dbReference>
<dbReference type="RefSeq" id="WP_179445621.1">
    <property type="nucleotide sequence ID" value="NZ_JACBZS010000001.1"/>
</dbReference>
<feature type="signal peptide" evidence="2">
    <location>
        <begin position="1"/>
        <end position="31"/>
    </location>
</feature>
<evidence type="ECO:0000313" key="4">
    <source>
        <dbReference type="EMBL" id="NYI71850.1"/>
    </source>
</evidence>
<dbReference type="GO" id="GO:0042597">
    <property type="term" value="C:periplasmic space"/>
    <property type="evidence" value="ECO:0007669"/>
    <property type="project" value="UniProtKB-ARBA"/>
</dbReference>
<keyword evidence="5" id="KW-1185">Reference proteome</keyword>
<evidence type="ECO:0000256" key="2">
    <source>
        <dbReference type="SAM" id="SignalP"/>
    </source>
</evidence>
<proteinExistence type="predicted"/>
<dbReference type="CDD" id="cd08494">
    <property type="entry name" value="PBP2_NikA_DppA_OppA_like_6"/>
    <property type="match status" value="1"/>
</dbReference>
<dbReference type="Gene3D" id="3.90.76.10">
    <property type="entry name" value="Dipeptide-binding Protein, Domain 1"/>
    <property type="match status" value="1"/>
</dbReference>
<protein>
    <submittedName>
        <fullName evidence="4">Peptide/nickel transport system substrate-binding protein</fullName>
    </submittedName>
</protein>
<gene>
    <name evidence="4" type="ORF">GGQ54_002410</name>
</gene>
<keyword evidence="1 2" id="KW-0732">Signal</keyword>
<sequence length="512" mass="55371">MAGRTDGWARAAAGALAVLALVIMSACSAGATGDGGAPGGTDGPNTDALAVGLIAEPANLDFTSTDGAAIPQVLLYNVYETLVKVDNEGQIVPALAKSWTLSEDRRTYTFELVEGATFSNGKPFTADDAAFSIERVKSNWSVSLKSAMDRVASAEAVSPTQLRVTLREPSNDWLYRMTTRIGAMMTPDGVGDLANAPVGTGPYTFGEWRRGDSITLTRNDDYWGNPPAFGEVTFRYFKDPNALNNALLSNTINVIGTVQAPEALRQFEGDQRFQIIEGTTNGEVVLSFNNSTEPMSDQRVRRAVRSAIDHRALLDTCWAGRGTLIGSMVPPTDPWYEDLTAVDPYDPARARQLLAESGKADETIRLRVPNLPYAVSCGQVVQSQLQQAGFTVELDQLEFPAQWLQTVFKDSDYDMSIVAHVEPRDIGTVFGDPDYYTHYGKPEFVAALKAADTGTEAEQTENMKRAARMIAEDAAADFLFLFPNLMVADADITGLPKNAVSESFDLSGLGRS</sequence>
<dbReference type="PANTHER" id="PTHR30290">
    <property type="entry name" value="PERIPLASMIC BINDING COMPONENT OF ABC TRANSPORTER"/>
    <property type="match status" value="1"/>
</dbReference>
<dbReference type="PANTHER" id="PTHR30290:SF38">
    <property type="entry name" value="D,D-DIPEPTIDE-BINDING PERIPLASMIC PROTEIN DDPA-RELATED"/>
    <property type="match status" value="1"/>
</dbReference>
<dbReference type="InterPro" id="IPR030678">
    <property type="entry name" value="Peptide/Ni-bd"/>
</dbReference>
<accession>A0A7Z0DAN1</accession>